<dbReference type="AlphaFoldDB" id="A0AAW0G872"/>
<comment type="caution">
    <text evidence="2">The sequence shown here is derived from an EMBL/GenBank/DDBJ whole genome shotgun (WGS) entry which is preliminary data.</text>
</comment>
<dbReference type="SUPFAM" id="SSF81383">
    <property type="entry name" value="F-box domain"/>
    <property type="match status" value="1"/>
</dbReference>
<sequence>MSLDPVMIHNSTSQQGIPPELILEILDWLSDNQNALSSCSLVSHAWHSMSCSRLFRNITLSLRCGDSRLTDFRRFLSQDSTIPMYIRSLRLQCAVDEEFKRVRPTLSVDDVASLLATVPRLSELEIAQVVLQPSQDYDALPIGTAQLGKLTLYRLNDTPTFSAVPDAISWLQLLSLFSHIKYFKSFMNRLLPSAGSLSKKSPPEIDPRMLSFLQVDCLEMQGLVPAFVDKVITNALADNVQIRTLHLQTSCDFLDRLECVGPILSKSGPFIRSIRIDVRDTMCAPTSDFHLSAIMARWGHLQLSKCDNLESLHLTLLLIEGKATTAMSLQACVQILARTPKSMRHLRFTLKHVPRDVLDSTKICSSSKQFFWDYMERIEDIFPKLEYISFDAIQGQGEPCPFPDEITKMVKDNLPSLDERGLLKIKM</sequence>
<name>A0AAW0G872_9APHY</name>
<keyword evidence="3" id="KW-1185">Reference proteome</keyword>
<dbReference type="EMBL" id="JASBNA010000021">
    <property type="protein sequence ID" value="KAK7685210.1"/>
    <property type="molecule type" value="Genomic_DNA"/>
</dbReference>
<reference evidence="2 3" key="1">
    <citation type="submission" date="2022-09" db="EMBL/GenBank/DDBJ databases">
        <authorList>
            <person name="Palmer J.M."/>
        </authorList>
    </citation>
    <scope>NUCLEOTIDE SEQUENCE [LARGE SCALE GENOMIC DNA]</scope>
    <source>
        <strain evidence="2 3">DSM 7382</strain>
    </source>
</reference>
<accession>A0AAW0G872</accession>
<dbReference type="InterPro" id="IPR036047">
    <property type="entry name" value="F-box-like_dom_sf"/>
</dbReference>
<evidence type="ECO:0000313" key="3">
    <source>
        <dbReference type="Proteomes" id="UP001385951"/>
    </source>
</evidence>
<feature type="domain" description="F-box" evidence="1">
    <location>
        <begin position="17"/>
        <end position="60"/>
    </location>
</feature>
<dbReference type="CDD" id="cd09917">
    <property type="entry name" value="F-box_SF"/>
    <property type="match status" value="1"/>
</dbReference>
<organism evidence="2 3">
    <name type="scientific">Cerrena zonata</name>
    <dbReference type="NCBI Taxonomy" id="2478898"/>
    <lineage>
        <taxon>Eukaryota</taxon>
        <taxon>Fungi</taxon>
        <taxon>Dikarya</taxon>
        <taxon>Basidiomycota</taxon>
        <taxon>Agaricomycotina</taxon>
        <taxon>Agaricomycetes</taxon>
        <taxon>Polyporales</taxon>
        <taxon>Cerrenaceae</taxon>
        <taxon>Cerrena</taxon>
    </lineage>
</organism>
<evidence type="ECO:0000313" key="2">
    <source>
        <dbReference type="EMBL" id="KAK7685210.1"/>
    </source>
</evidence>
<proteinExistence type="predicted"/>
<dbReference type="InterPro" id="IPR001810">
    <property type="entry name" value="F-box_dom"/>
</dbReference>
<protein>
    <recommendedName>
        <fullName evidence="1">F-box domain-containing protein</fullName>
    </recommendedName>
</protein>
<evidence type="ECO:0000259" key="1">
    <source>
        <dbReference type="Pfam" id="PF12937"/>
    </source>
</evidence>
<dbReference type="Proteomes" id="UP001385951">
    <property type="component" value="Unassembled WGS sequence"/>
</dbReference>
<gene>
    <name evidence="2" type="ORF">QCA50_011573</name>
</gene>
<dbReference type="Pfam" id="PF12937">
    <property type="entry name" value="F-box-like"/>
    <property type="match status" value="1"/>
</dbReference>